<keyword evidence="2" id="KW-1133">Transmembrane helix</keyword>
<keyword evidence="2" id="KW-0812">Transmembrane</keyword>
<name>A0AAN6ERZ2_EXODE</name>
<comment type="caution">
    <text evidence="3">The sequence shown here is derived from an EMBL/GenBank/DDBJ whole genome shotgun (WGS) entry which is preliminary data.</text>
</comment>
<feature type="compositionally biased region" description="Low complexity" evidence="1">
    <location>
        <begin position="420"/>
        <end position="448"/>
    </location>
</feature>
<sequence>MLPDVHQRKTHCRWRRLTGICRTTIAVPLLLLITVSLTAYALLDLSDPSASLDMVSQPILDIHTEPDTSTHGIQFQGQEKKNTTMATTKYLFRYKTLGGYFLQDDPGTSAKDFEFTKTNFGLISRAYDSDKTLPDGGKGMTDWQRFEHHLTKLNEEAAQKAKENNGSAAQVITQYKLLFLGRHGNGYHNIAERYYGSEAWDCHYSLLDGDPDGIIVWSDAHLSKEGLRQARDVNEFWKKQMAEEKMSLPQAYYVSPLDRALETHKVSYDGLVSPFEPIVMERLREGTGLHTCDRRSSLSYIRKHYPTYNTTRDRFLTEADELFEPKLREPDEKIEERLGKLLDQIMAEEKNERISLTSHSGAIGAMLHVLGHRQFSVATGAVIPVLVQVDKIAVPAAPAVPGETKRDPLSPRHGGKAEGGSHAAAANKADNDNVSATTTGDSDSDLSSFPLRPDVDEIDDKSTWNPAPPCPPGLDLANVGFERKGMSIKDFVAGVENGTIQLEEVAFRSNP</sequence>
<dbReference type="InterPro" id="IPR050275">
    <property type="entry name" value="PGM_Phosphatase"/>
</dbReference>
<dbReference type="GO" id="GO:0016791">
    <property type="term" value="F:phosphatase activity"/>
    <property type="evidence" value="ECO:0007669"/>
    <property type="project" value="TreeGrafter"/>
</dbReference>
<dbReference type="SUPFAM" id="SSF53254">
    <property type="entry name" value="Phosphoglycerate mutase-like"/>
    <property type="match status" value="1"/>
</dbReference>
<dbReference type="Pfam" id="PF00300">
    <property type="entry name" value="His_Phos_1"/>
    <property type="match status" value="1"/>
</dbReference>
<gene>
    <name evidence="3" type="primary">PMU1_2</name>
    <name evidence="3" type="ORF">HRR80_006940</name>
</gene>
<accession>A0AAN6ERZ2</accession>
<dbReference type="Gene3D" id="3.40.50.1240">
    <property type="entry name" value="Phosphoglycerate mutase-like"/>
    <property type="match status" value="1"/>
</dbReference>
<evidence type="ECO:0000313" key="4">
    <source>
        <dbReference type="Proteomes" id="UP001161757"/>
    </source>
</evidence>
<dbReference type="PANTHER" id="PTHR48100:SF1">
    <property type="entry name" value="HISTIDINE PHOSPHATASE FAMILY PROTEIN-RELATED"/>
    <property type="match status" value="1"/>
</dbReference>
<feature type="region of interest" description="Disordered" evidence="1">
    <location>
        <begin position="399"/>
        <end position="471"/>
    </location>
</feature>
<feature type="transmembrane region" description="Helical" evidence="2">
    <location>
        <begin position="20"/>
        <end position="43"/>
    </location>
</feature>
<dbReference type="InterPro" id="IPR013078">
    <property type="entry name" value="His_Pase_superF_clade-1"/>
</dbReference>
<dbReference type="EMBL" id="JAJGCB010000015">
    <property type="protein sequence ID" value="KAJ8989216.1"/>
    <property type="molecule type" value="Genomic_DNA"/>
</dbReference>
<protein>
    <submittedName>
        <fullName evidence="3">Phosphoglycerate mutase pmu1</fullName>
    </submittedName>
</protein>
<dbReference type="GO" id="GO:0005737">
    <property type="term" value="C:cytoplasm"/>
    <property type="evidence" value="ECO:0007669"/>
    <property type="project" value="TreeGrafter"/>
</dbReference>
<keyword evidence="2" id="KW-0472">Membrane</keyword>
<proteinExistence type="predicted"/>
<dbReference type="CDD" id="cd07067">
    <property type="entry name" value="HP_PGM_like"/>
    <property type="match status" value="1"/>
</dbReference>
<organism evidence="3 4">
    <name type="scientific">Exophiala dermatitidis</name>
    <name type="common">Black yeast-like fungus</name>
    <name type="synonym">Wangiella dermatitidis</name>
    <dbReference type="NCBI Taxonomy" id="5970"/>
    <lineage>
        <taxon>Eukaryota</taxon>
        <taxon>Fungi</taxon>
        <taxon>Dikarya</taxon>
        <taxon>Ascomycota</taxon>
        <taxon>Pezizomycotina</taxon>
        <taxon>Eurotiomycetes</taxon>
        <taxon>Chaetothyriomycetidae</taxon>
        <taxon>Chaetothyriales</taxon>
        <taxon>Herpotrichiellaceae</taxon>
        <taxon>Exophiala</taxon>
    </lineage>
</organism>
<evidence type="ECO:0000313" key="3">
    <source>
        <dbReference type="EMBL" id="KAJ8989216.1"/>
    </source>
</evidence>
<dbReference type="AlphaFoldDB" id="A0AAN6ERZ2"/>
<dbReference type="Proteomes" id="UP001161757">
    <property type="component" value="Unassembled WGS sequence"/>
</dbReference>
<reference evidence="3" key="1">
    <citation type="submission" date="2023-01" db="EMBL/GenBank/DDBJ databases">
        <title>Exophiala dermititidis isolated from Cystic Fibrosis Patient.</title>
        <authorList>
            <person name="Kurbessoian T."/>
            <person name="Crocker A."/>
            <person name="Murante D."/>
            <person name="Hogan D.A."/>
            <person name="Stajich J.E."/>
        </authorList>
    </citation>
    <scope>NUCLEOTIDE SEQUENCE</scope>
    <source>
        <strain evidence="3">Ex8</strain>
    </source>
</reference>
<dbReference type="InterPro" id="IPR029033">
    <property type="entry name" value="His_PPase_superfam"/>
</dbReference>
<evidence type="ECO:0000256" key="2">
    <source>
        <dbReference type="SAM" id="Phobius"/>
    </source>
</evidence>
<evidence type="ECO:0000256" key="1">
    <source>
        <dbReference type="SAM" id="MobiDB-lite"/>
    </source>
</evidence>
<dbReference type="PANTHER" id="PTHR48100">
    <property type="entry name" value="BROAD-SPECIFICITY PHOSPHATASE YOR283W-RELATED"/>
    <property type="match status" value="1"/>
</dbReference>